<keyword evidence="3" id="KW-1185">Reference proteome</keyword>
<reference evidence="2 3" key="1">
    <citation type="journal article" date="2023" name="Plants (Basel)">
        <title>Bridging the Gap: Combining Genomics and Transcriptomics Approaches to Understand Stylosanthes scabra, an Orphan Legume from the Brazilian Caatinga.</title>
        <authorList>
            <person name="Ferreira-Neto J.R.C."/>
            <person name="da Silva M.D."/>
            <person name="Binneck E."/>
            <person name="de Melo N.F."/>
            <person name="da Silva R.H."/>
            <person name="de Melo A.L.T.M."/>
            <person name="Pandolfi V."/>
            <person name="Bustamante F.O."/>
            <person name="Brasileiro-Vidal A.C."/>
            <person name="Benko-Iseppon A.M."/>
        </authorList>
    </citation>
    <scope>NUCLEOTIDE SEQUENCE [LARGE SCALE GENOMIC DNA]</scope>
    <source>
        <tissue evidence="2">Leaves</tissue>
    </source>
</reference>
<evidence type="ECO:0000313" key="3">
    <source>
        <dbReference type="Proteomes" id="UP001341840"/>
    </source>
</evidence>
<evidence type="ECO:0000313" key="2">
    <source>
        <dbReference type="EMBL" id="MED6119643.1"/>
    </source>
</evidence>
<dbReference type="Gene3D" id="3.30.70.330">
    <property type="match status" value="1"/>
</dbReference>
<dbReference type="EMBL" id="JASCZI010030243">
    <property type="protein sequence ID" value="MED6119643.1"/>
    <property type="molecule type" value="Genomic_DNA"/>
</dbReference>
<accession>A0ABU6R679</accession>
<dbReference type="InterPro" id="IPR035979">
    <property type="entry name" value="RBD_domain_sf"/>
</dbReference>
<gene>
    <name evidence="2" type="ORF">PIB30_013520</name>
</gene>
<dbReference type="InterPro" id="IPR012677">
    <property type="entry name" value="Nucleotide-bd_a/b_plait_sf"/>
</dbReference>
<organism evidence="2 3">
    <name type="scientific">Stylosanthes scabra</name>
    <dbReference type="NCBI Taxonomy" id="79078"/>
    <lineage>
        <taxon>Eukaryota</taxon>
        <taxon>Viridiplantae</taxon>
        <taxon>Streptophyta</taxon>
        <taxon>Embryophyta</taxon>
        <taxon>Tracheophyta</taxon>
        <taxon>Spermatophyta</taxon>
        <taxon>Magnoliopsida</taxon>
        <taxon>eudicotyledons</taxon>
        <taxon>Gunneridae</taxon>
        <taxon>Pentapetalae</taxon>
        <taxon>rosids</taxon>
        <taxon>fabids</taxon>
        <taxon>Fabales</taxon>
        <taxon>Fabaceae</taxon>
        <taxon>Papilionoideae</taxon>
        <taxon>50 kb inversion clade</taxon>
        <taxon>dalbergioids sensu lato</taxon>
        <taxon>Dalbergieae</taxon>
        <taxon>Pterocarpus clade</taxon>
        <taxon>Stylosanthes</taxon>
    </lineage>
</organism>
<protein>
    <recommendedName>
        <fullName evidence="4">DUF4283 domain-containing protein</fullName>
    </recommendedName>
</protein>
<evidence type="ECO:0008006" key="4">
    <source>
        <dbReference type="Google" id="ProtNLM"/>
    </source>
</evidence>
<dbReference type="Proteomes" id="UP001341840">
    <property type="component" value="Unassembled WGS sequence"/>
</dbReference>
<proteinExistence type="predicted"/>
<dbReference type="SUPFAM" id="SSF54928">
    <property type="entry name" value="RNA-binding domain, RBD"/>
    <property type="match status" value="1"/>
</dbReference>
<feature type="region of interest" description="Disordered" evidence="1">
    <location>
        <begin position="257"/>
        <end position="284"/>
    </location>
</feature>
<evidence type="ECO:0000256" key="1">
    <source>
        <dbReference type="SAM" id="MobiDB-lite"/>
    </source>
</evidence>
<feature type="compositionally biased region" description="Basic and acidic residues" evidence="1">
    <location>
        <begin position="275"/>
        <end position="284"/>
    </location>
</feature>
<dbReference type="CDD" id="cd00590">
    <property type="entry name" value="RRM_SF"/>
    <property type="match status" value="1"/>
</dbReference>
<comment type="caution">
    <text evidence="2">The sequence shown here is derived from an EMBL/GenBank/DDBJ whole genome shotgun (WGS) entry which is preliminary data.</text>
</comment>
<name>A0ABU6R679_9FABA</name>
<sequence>MEGRSNKPMFAFIKFGKETYARRAMQRLDGWIVWGCRLRISKALHYRRTSIHARDRKNDQPEKTNEDVLIGKHSGDGEIPFGDVGVVTDLGSSKLKLDRDAVMAEKMERSLVGETMESIDFEKGEHGGGAKFSIYAESLYEERQWEVREACRTRKFWIEASRIPCHDWTVENMRRVSEVWGRVLELKELEAERLDAFYVLVESNHGPYVQSWLEVTIEEVEFRMFVKEIAMGGMMQKVIALNGADVAKNGAVVTMGNNTTKETPEKIVETSPEGIRNESDKRLS</sequence>